<reference evidence="1 2" key="2">
    <citation type="submission" date="2020-04" db="EMBL/GenBank/DDBJ databases">
        <title>Complete genome sequence of Alteromonas pelagimontana 5.12T.</title>
        <authorList>
            <person name="Sinha R.K."/>
            <person name="Krishnan K.P."/>
            <person name="Kurian J.P."/>
        </authorList>
    </citation>
    <scope>NUCLEOTIDE SEQUENCE [LARGE SCALE GENOMIC DNA]</scope>
    <source>
        <strain evidence="1 2">5.12</strain>
    </source>
</reference>
<dbReference type="AlphaFoldDB" id="A0A6M4MEU8"/>
<protein>
    <submittedName>
        <fullName evidence="1">Uncharacterized protein</fullName>
    </submittedName>
</protein>
<sequence length="110" mass="12733">MTRWTTTRIDNHSLARFIGPHPYVVLSCHAAIPAPHLFLFLRLMRELNTLGADDCEFHVFYIDVDERTGIPTPQVEIIGDAERSFETVADRYERLYQLTIKQKPSLKLGF</sequence>
<dbReference type="Proteomes" id="UP000219285">
    <property type="component" value="Chromosome"/>
</dbReference>
<dbReference type="EMBL" id="CP052766">
    <property type="protein sequence ID" value="QJR81160.1"/>
    <property type="molecule type" value="Genomic_DNA"/>
</dbReference>
<gene>
    <name evidence="1" type="ORF">CA267_010400</name>
</gene>
<dbReference type="PROSITE" id="PS51257">
    <property type="entry name" value="PROKAR_LIPOPROTEIN"/>
    <property type="match status" value="1"/>
</dbReference>
<evidence type="ECO:0000313" key="1">
    <source>
        <dbReference type="EMBL" id="QJR81160.1"/>
    </source>
</evidence>
<evidence type="ECO:0000313" key="2">
    <source>
        <dbReference type="Proteomes" id="UP000219285"/>
    </source>
</evidence>
<organism evidence="1 2">
    <name type="scientific">Alteromonas pelagimontana</name>
    <dbReference type="NCBI Taxonomy" id="1858656"/>
    <lineage>
        <taxon>Bacteria</taxon>
        <taxon>Pseudomonadati</taxon>
        <taxon>Pseudomonadota</taxon>
        <taxon>Gammaproteobacteria</taxon>
        <taxon>Alteromonadales</taxon>
        <taxon>Alteromonadaceae</taxon>
        <taxon>Alteromonas/Salinimonas group</taxon>
        <taxon>Alteromonas</taxon>
    </lineage>
</organism>
<dbReference type="RefSeq" id="WP_075607546.1">
    <property type="nucleotide sequence ID" value="NZ_CP052766.1"/>
</dbReference>
<dbReference type="KEGG" id="apel:CA267_010400"/>
<accession>A0A6M4MEU8</accession>
<reference evidence="2" key="1">
    <citation type="submission" date="2014-12" db="EMBL/GenBank/DDBJ databases">
        <title>Complete genome sequence of a multi-drug resistant Klebsiella pneumoniae.</title>
        <authorList>
            <person name="Hua X."/>
            <person name="Chen Q."/>
            <person name="Li X."/>
            <person name="Feng Y."/>
            <person name="Ruan Z."/>
            <person name="Yu Y."/>
        </authorList>
    </citation>
    <scope>NUCLEOTIDE SEQUENCE [LARGE SCALE GENOMIC DNA]</scope>
    <source>
        <strain evidence="2">5.12</strain>
    </source>
</reference>
<keyword evidence="2" id="KW-1185">Reference proteome</keyword>
<proteinExistence type="predicted"/>
<name>A0A6M4MEU8_9ALTE</name>